<sequence length="161" mass="17767">MRARITMELSLLEAAHLSDLVGQFEEVVADRDGSDPAVRRLVPDAYPDDAEAATEFRRLTQDDLLSRRAADAAAVRASLRRDGIDLDLAELDRASAEDVLVVDLSSDVAGAWLRTLAALRLVLAERLGITDEEQEDGGDARFGVYEWIGYRLDLLVRELDA</sequence>
<dbReference type="Pfam" id="PF09438">
    <property type="entry name" value="DUF2017"/>
    <property type="match status" value="1"/>
</dbReference>
<organism evidence="1 2">
    <name type="scientific">Microbacterium oleivorans</name>
    <dbReference type="NCBI Taxonomy" id="273677"/>
    <lineage>
        <taxon>Bacteria</taxon>
        <taxon>Bacillati</taxon>
        <taxon>Actinomycetota</taxon>
        <taxon>Actinomycetes</taxon>
        <taxon>Micrococcales</taxon>
        <taxon>Microbacteriaceae</taxon>
        <taxon>Microbacterium</taxon>
    </lineage>
</organism>
<comment type="caution">
    <text evidence="1">The sequence shown here is derived from an EMBL/GenBank/DDBJ whole genome shotgun (WGS) entry which is preliminary data.</text>
</comment>
<proteinExistence type="predicted"/>
<dbReference type="Proteomes" id="UP000024001">
    <property type="component" value="Unassembled WGS sequence"/>
</dbReference>
<dbReference type="PATRIC" id="fig|273677.3.peg.446"/>
<reference evidence="1 2" key="1">
    <citation type="submission" date="2014-03" db="EMBL/GenBank/DDBJ databases">
        <title>Draft Genome Sequences of 13 Willow Endophytes.</title>
        <authorList>
            <person name="Gan H.Y."/>
            <person name="Gan H.M."/>
            <person name="Savka M.A."/>
            <person name="Hudson A.O."/>
        </authorList>
    </citation>
    <scope>NUCLEOTIDE SEQUENCE [LARGE SCALE GENOMIC DNA]</scope>
    <source>
        <strain evidence="1 2">RIT293</strain>
    </source>
</reference>
<dbReference type="eggNOG" id="ENOG5032Z6K">
    <property type="taxonomic scope" value="Bacteria"/>
</dbReference>
<evidence type="ECO:0000313" key="2">
    <source>
        <dbReference type="Proteomes" id="UP000024001"/>
    </source>
</evidence>
<dbReference type="RefSeq" id="WP_036309122.1">
    <property type="nucleotide sequence ID" value="NZ_CP031421.1"/>
</dbReference>
<accession>A0A031G031</accession>
<name>A0A031G031_9MICO</name>
<evidence type="ECO:0000313" key="1">
    <source>
        <dbReference type="EMBL" id="EZP29831.1"/>
    </source>
</evidence>
<dbReference type="KEGG" id="moo:BWL13_01492"/>
<dbReference type="InterPro" id="IPR018561">
    <property type="entry name" value="AosR"/>
</dbReference>
<dbReference type="GeneID" id="91431873"/>
<gene>
    <name evidence="1" type="ORF">BW34_00459</name>
</gene>
<keyword evidence="2" id="KW-1185">Reference proteome</keyword>
<protein>
    <submittedName>
        <fullName evidence="1">Uncharacterized protein</fullName>
    </submittedName>
</protein>
<dbReference type="EMBL" id="JFYO01000001">
    <property type="protein sequence ID" value="EZP29831.1"/>
    <property type="molecule type" value="Genomic_DNA"/>
</dbReference>
<dbReference type="AlphaFoldDB" id="A0A031G031"/>